<reference evidence="1" key="1">
    <citation type="submission" date="2021-08" db="EMBL/GenBank/DDBJ databases">
        <title>The first chromosome-level gecko genome reveals the dynamic sex chromosomes of Neotropical dwarf geckos (Sphaerodactylidae: Sphaerodactylus).</title>
        <authorList>
            <person name="Pinto B.J."/>
            <person name="Keating S.E."/>
            <person name="Gamble T."/>
        </authorList>
    </citation>
    <scope>NUCLEOTIDE SEQUENCE</scope>
    <source>
        <strain evidence="1">TG3544</strain>
    </source>
</reference>
<organism evidence="1 2">
    <name type="scientific">Sphaerodactylus townsendi</name>
    <dbReference type="NCBI Taxonomy" id="933632"/>
    <lineage>
        <taxon>Eukaryota</taxon>
        <taxon>Metazoa</taxon>
        <taxon>Chordata</taxon>
        <taxon>Craniata</taxon>
        <taxon>Vertebrata</taxon>
        <taxon>Euteleostomi</taxon>
        <taxon>Lepidosauria</taxon>
        <taxon>Squamata</taxon>
        <taxon>Bifurcata</taxon>
        <taxon>Gekkota</taxon>
        <taxon>Sphaerodactylidae</taxon>
        <taxon>Sphaerodactylus</taxon>
    </lineage>
</organism>
<sequence length="715" mass="79495">MALELVLSEAWVREQPALRGLQPEQVDSLSLQGTYAGKIISLGDSLKSFKNLQSLDLSRNLLASLEGLESLQSLEQLSLYYNHISSLLEVARLQTLPRLRELDLRLNPVTRKESEYRLFTVHRLQALEKLDDRTVRENERKAAHLHFSLKNKENLPHKEKSKEHTVRSPVLDQEMFAVSNLDKESVRTLIESDLSQSSHYHVPYHDGKASVRVSAPSIMQTSKQTKEHKPHRLQAQVDDAKGRHFQSPNPLDSEHKPLSSSPQARSSLCSPVRSRARSGKRACHVSFSEGEKETGRKFDMLDIGRDASPTRRQPLNDARKPNSHGVARDLRLDSYECSCLASCTARKEFLKRLADDRKAAADVHNYISKVAKEALAATRSSCGDFLGQYLEMDSDPESSSKHSSDAKLNSYFLPVSNPTSANFGNIHSKCRPLSDEIPPEDSQPASAPAPISVARKQQELPVSRSLSPLRVGCRQSRSPTRGFKEANKEHPRNEQKSSHIWTESPLGTEKSSPVIDVLRQLLELVDRYWSGSGSLLFNKDFLAPARDLLTYLMAAASTQQDVSSAALLTPSSNSQKPEESQAASFKELSGEASAALNYDPQGKHSFSYDELLSRNEQLSAHVEILTSELNQLKNQQDTISLLRESQKSLVSTNSFLLQQLNREQGPSSAKGALSEKTASSAKVPVYERTSHHIPSFSTFGSSQLCSSQQLSSCPL</sequence>
<gene>
    <name evidence="1" type="ORF">K3G42_011206</name>
</gene>
<evidence type="ECO:0000313" key="1">
    <source>
        <dbReference type="EMBL" id="KAH7989576.1"/>
    </source>
</evidence>
<protein>
    <submittedName>
        <fullName evidence="1">Uncharacterized protein</fullName>
    </submittedName>
</protein>
<dbReference type="EMBL" id="CM037627">
    <property type="protein sequence ID" value="KAH7989576.1"/>
    <property type="molecule type" value="Genomic_DNA"/>
</dbReference>
<accession>A0ACB8EB39</accession>
<comment type="caution">
    <text evidence="1">The sequence shown here is derived from an EMBL/GenBank/DDBJ whole genome shotgun (WGS) entry which is preliminary data.</text>
</comment>
<dbReference type="Proteomes" id="UP000827872">
    <property type="component" value="Linkage Group LG14"/>
</dbReference>
<keyword evidence="2" id="KW-1185">Reference proteome</keyword>
<evidence type="ECO:0000313" key="2">
    <source>
        <dbReference type="Proteomes" id="UP000827872"/>
    </source>
</evidence>
<name>A0ACB8EB39_9SAUR</name>
<proteinExistence type="predicted"/>